<proteinExistence type="predicted"/>
<dbReference type="Proteomes" id="UP001054945">
    <property type="component" value="Unassembled WGS sequence"/>
</dbReference>
<dbReference type="GO" id="GO:0003676">
    <property type="term" value="F:nucleic acid binding"/>
    <property type="evidence" value="ECO:0007669"/>
    <property type="project" value="InterPro"/>
</dbReference>
<sequence>MRHVTEATTVRDWFEEHSGQFQRMIWPPRSPDMNPIEHLWDIIESGGGKVKNLKVTTTSSDFKDLVRFETALVTPIQLLPFSLNCHLFALRWLLLSPAVTLDICHIPDCRRGRGGREDHTIRERHALDEDVLFCSRKKATTPRSPSLLLRKWNWIAAKDETYNERMRNDILQQIGWIFHYAITSEIRELLLLRTILNPSILGTRDNQTGLGTPRQELHSMAKNCGSFGCKILEPTP</sequence>
<dbReference type="AlphaFoldDB" id="A0AAV4SAA0"/>
<dbReference type="EMBL" id="BPLR01009091">
    <property type="protein sequence ID" value="GIY29576.1"/>
    <property type="molecule type" value="Genomic_DNA"/>
</dbReference>
<dbReference type="InterPro" id="IPR036397">
    <property type="entry name" value="RNaseH_sf"/>
</dbReference>
<evidence type="ECO:0000313" key="1">
    <source>
        <dbReference type="EMBL" id="GIY29576.1"/>
    </source>
</evidence>
<protein>
    <recommendedName>
        <fullName evidence="3">Tc1-like transposase DDE domain-containing protein</fullName>
    </recommendedName>
</protein>
<accession>A0AAV4SAA0</accession>
<name>A0AAV4SAA0_CAEEX</name>
<reference evidence="1 2" key="1">
    <citation type="submission" date="2021-06" db="EMBL/GenBank/DDBJ databases">
        <title>Caerostris extrusa draft genome.</title>
        <authorList>
            <person name="Kono N."/>
            <person name="Arakawa K."/>
        </authorList>
    </citation>
    <scope>NUCLEOTIDE SEQUENCE [LARGE SCALE GENOMIC DNA]</scope>
</reference>
<organism evidence="1 2">
    <name type="scientific">Caerostris extrusa</name>
    <name type="common">Bark spider</name>
    <name type="synonym">Caerostris bankana</name>
    <dbReference type="NCBI Taxonomy" id="172846"/>
    <lineage>
        <taxon>Eukaryota</taxon>
        <taxon>Metazoa</taxon>
        <taxon>Ecdysozoa</taxon>
        <taxon>Arthropoda</taxon>
        <taxon>Chelicerata</taxon>
        <taxon>Arachnida</taxon>
        <taxon>Araneae</taxon>
        <taxon>Araneomorphae</taxon>
        <taxon>Entelegynae</taxon>
        <taxon>Araneoidea</taxon>
        <taxon>Araneidae</taxon>
        <taxon>Caerostris</taxon>
    </lineage>
</organism>
<evidence type="ECO:0000313" key="2">
    <source>
        <dbReference type="Proteomes" id="UP001054945"/>
    </source>
</evidence>
<keyword evidence="2" id="KW-1185">Reference proteome</keyword>
<evidence type="ECO:0008006" key="3">
    <source>
        <dbReference type="Google" id="ProtNLM"/>
    </source>
</evidence>
<dbReference type="Gene3D" id="3.30.420.10">
    <property type="entry name" value="Ribonuclease H-like superfamily/Ribonuclease H"/>
    <property type="match status" value="1"/>
</dbReference>
<comment type="caution">
    <text evidence="1">The sequence shown here is derived from an EMBL/GenBank/DDBJ whole genome shotgun (WGS) entry which is preliminary data.</text>
</comment>
<gene>
    <name evidence="1" type="ORF">CEXT_312881</name>
</gene>